<feature type="coiled-coil region" evidence="1">
    <location>
        <begin position="152"/>
        <end position="190"/>
    </location>
</feature>
<dbReference type="STRING" id="593117.TGAM_0665"/>
<dbReference type="eggNOG" id="arCOG08488">
    <property type="taxonomic scope" value="Archaea"/>
</dbReference>
<dbReference type="Proteomes" id="UP000001488">
    <property type="component" value="Chromosome"/>
</dbReference>
<dbReference type="AlphaFoldDB" id="C5A4K5"/>
<evidence type="ECO:0000256" key="1">
    <source>
        <dbReference type="SAM" id="Coils"/>
    </source>
</evidence>
<accession>C5A4K5</accession>
<dbReference type="PATRIC" id="fig|593117.10.peg.664"/>
<dbReference type="PaxDb" id="593117-TGAM_0665"/>
<proteinExistence type="predicted"/>
<evidence type="ECO:0000256" key="2">
    <source>
        <dbReference type="SAM" id="Phobius"/>
    </source>
</evidence>
<evidence type="ECO:0000313" key="4">
    <source>
        <dbReference type="Proteomes" id="UP000001488"/>
    </source>
</evidence>
<keyword evidence="2" id="KW-0812">Transmembrane</keyword>
<feature type="transmembrane region" description="Helical" evidence="2">
    <location>
        <begin position="12"/>
        <end position="35"/>
    </location>
</feature>
<dbReference type="KEGG" id="tga:TGAM_0665"/>
<keyword evidence="1" id="KW-0175">Coiled coil</keyword>
<feature type="coiled-coil region" evidence="1">
    <location>
        <begin position="285"/>
        <end position="319"/>
    </location>
</feature>
<dbReference type="RefSeq" id="WP_015858285.1">
    <property type="nucleotide sequence ID" value="NC_012804.1"/>
</dbReference>
<keyword evidence="2" id="KW-0472">Membrane</keyword>
<dbReference type="GeneID" id="7988879"/>
<keyword evidence="4" id="KW-1185">Reference proteome</keyword>
<evidence type="ECO:0000313" key="3">
    <source>
        <dbReference type="EMBL" id="ACS33167.1"/>
    </source>
</evidence>
<keyword evidence="2" id="KW-1133">Transmembrane helix</keyword>
<feature type="transmembrane region" description="Helical" evidence="2">
    <location>
        <begin position="41"/>
        <end position="64"/>
    </location>
</feature>
<dbReference type="EMBL" id="CP001398">
    <property type="protein sequence ID" value="ACS33167.1"/>
    <property type="molecule type" value="Genomic_DNA"/>
</dbReference>
<dbReference type="HOGENOM" id="CLU_859491_0_0_2"/>
<organism evidence="3 4">
    <name type="scientific">Thermococcus gammatolerans (strain DSM 15229 / JCM 11827 / EJ3)</name>
    <dbReference type="NCBI Taxonomy" id="593117"/>
    <lineage>
        <taxon>Archaea</taxon>
        <taxon>Methanobacteriati</taxon>
        <taxon>Methanobacteriota</taxon>
        <taxon>Thermococci</taxon>
        <taxon>Thermococcales</taxon>
        <taxon>Thermococcaceae</taxon>
        <taxon>Thermococcus</taxon>
    </lineage>
</organism>
<protein>
    <submittedName>
        <fullName evidence="3">Uncharacterized protein</fullName>
    </submittedName>
</protein>
<dbReference type="OrthoDB" id="387158at2157"/>
<name>C5A4K5_THEGJ</name>
<gene>
    <name evidence="3" type="ordered locus">TGAM_0665</name>
</gene>
<reference evidence="3 4" key="1">
    <citation type="journal article" date="2007" name="Genome Biol.">
        <title>Genome analysis and genome-wide proteomics of Thermococcus gammatolerans, the most radioresistant organism known amongst the Archaea.</title>
        <authorList>
            <person name="Zivanovic Y."/>
            <person name="Armengaud J."/>
            <person name="Lagorce A."/>
            <person name="Leplat C."/>
            <person name="Guerin P."/>
            <person name="Dutertre M."/>
            <person name="Anthouard V."/>
            <person name="Forterre P."/>
            <person name="Wincker P."/>
            <person name="Confalonieri F."/>
        </authorList>
    </citation>
    <scope>NUCLEOTIDE SEQUENCE [LARGE SCALE GENOMIC DNA]</scope>
    <source>
        <strain evidence="4">DSM 15229 / JCM 11827 / EJ3</strain>
    </source>
</reference>
<sequence>MKLNMRLDVNIIRSVTILMVVVAVFIAGLAVLIGLNTREQMLLQSVLVMANVLMAAVVALQALATMDSVEQAKKQAELMNKSLMEMKKQRMNIEFMKNEIIGYISTIEASLRSNLQEHSNGRAGYEVGSYLSLDYGRHTLSLQEQGMNLRINKKIQKLIEQYNVDLEKYNELIRKINANTKEIIEKLEEDSALNARLSQVSKEIAEKSNKPEVAPKIIIPELVYQFKEDISKIEPPRFGLLGLDPKKDKRYRLELWESTKEVFLKYLQNNNIPIYNKLIERSREMEELKKMTISLSEKVERMKEELLQNEKELEERIMNL</sequence>